<dbReference type="InterPro" id="IPR052156">
    <property type="entry name" value="BCAA_Transport_ATP-bd_LivF"/>
</dbReference>
<dbReference type="Proteomes" id="UP000773614">
    <property type="component" value="Unassembled WGS sequence"/>
</dbReference>
<dbReference type="InterPro" id="IPR017871">
    <property type="entry name" value="ABC_transporter-like_CS"/>
</dbReference>
<dbReference type="PANTHER" id="PTHR43820">
    <property type="entry name" value="HIGH-AFFINITY BRANCHED-CHAIN AMINO ACID TRANSPORT ATP-BINDING PROTEIN LIVF"/>
    <property type="match status" value="1"/>
</dbReference>
<accession>A0A964T2B9</accession>
<evidence type="ECO:0000256" key="1">
    <source>
        <dbReference type="ARBA" id="ARBA00005417"/>
    </source>
</evidence>
<organism evidence="7 8">
    <name type="scientific">Propylenella binzhouense</name>
    <dbReference type="NCBI Taxonomy" id="2555902"/>
    <lineage>
        <taxon>Bacteria</taxon>
        <taxon>Pseudomonadati</taxon>
        <taxon>Pseudomonadota</taxon>
        <taxon>Alphaproteobacteria</taxon>
        <taxon>Hyphomicrobiales</taxon>
        <taxon>Propylenellaceae</taxon>
        <taxon>Propylenella</taxon>
    </lineage>
</organism>
<keyword evidence="4 7" id="KW-0067">ATP-binding</keyword>
<dbReference type="InterPro" id="IPR027417">
    <property type="entry name" value="P-loop_NTPase"/>
</dbReference>
<dbReference type="EMBL" id="SPKJ01000010">
    <property type="protein sequence ID" value="MYZ47131.1"/>
    <property type="molecule type" value="Genomic_DNA"/>
</dbReference>
<comment type="caution">
    <text evidence="7">The sequence shown here is derived from an EMBL/GenBank/DDBJ whole genome shotgun (WGS) entry which is preliminary data.</text>
</comment>
<dbReference type="Gene3D" id="3.40.50.300">
    <property type="entry name" value="P-loop containing nucleotide triphosphate hydrolases"/>
    <property type="match status" value="1"/>
</dbReference>
<dbReference type="AlphaFoldDB" id="A0A964T2B9"/>
<dbReference type="Pfam" id="PF00005">
    <property type="entry name" value="ABC_tran"/>
    <property type="match status" value="1"/>
</dbReference>
<keyword evidence="2" id="KW-0813">Transport</keyword>
<dbReference type="RefSeq" id="WP_161139480.1">
    <property type="nucleotide sequence ID" value="NZ_SPKJ01000010.1"/>
</dbReference>
<comment type="similarity">
    <text evidence="1">Belongs to the ABC transporter superfamily.</text>
</comment>
<dbReference type="SUPFAM" id="SSF52540">
    <property type="entry name" value="P-loop containing nucleoside triphosphate hydrolases"/>
    <property type="match status" value="1"/>
</dbReference>
<dbReference type="InterPro" id="IPR003593">
    <property type="entry name" value="AAA+_ATPase"/>
</dbReference>
<keyword evidence="3" id="KW-0547">Nucleotide-binding</keyword>
<dbReference type="PROSITE" id="PS50893">
    <property type="entry name" value="ABC_TRANSPORTER_2"/>
    <property type="match status" value="1"/>
</dbReference>
<dbReference type="GO" id="GO:0015807">
    <property type="term" value="P:L-amino acid transport"/>
    <property type="evidence" value="ECO:0007669"/>
    <property type="project" value="TreeGrafter"/>
</dbReference>
<gene>
    <name evidence="7" type="ORF">E4O86_05325</name>
</gene>
<keyword evidence="8" id="KW-1185">Reference proteome</keyword>
<evidence type="ECO:0000256" key="4">
    <source>
        <dbReference type="ARBA" id="ARBA00022840"/>
    </source>
</evidence>
<dbReference type="PROSITE" id="PS00211">
    <property type="entry name" value="ABC_TRANSPORTER_1"/>
    <property type="match status" value="1"/>
</dbReference>
<evidence type="ECO:0000313" key="8">
    <source>
        <dbReference type="Proteomes" id="UP000773614"/>
    </source>
</evidence>
<reference evidence="7" key="1">
    <citation type="submission" date="2019-03" db="EMBL/GenBank/DDBJ databases">
        <title>Afifella sp. nov., isolated from activated sludge.</title>
        <authorList>
            <person name="Li Q."/>
            <person name="Liu Y."/>
        </authorList>
    </citation>
    <scope>NUCLEOTIDE SEQUENCE</scope>
    <source>
        <strain evidence="7">L72</strain>
    </source>
</reference>
<dbReference type="GO" id="GO:0016887">
    <property type="term" value="F:ATP hydrolysis activity"/>
    <property type="evidence" value="ECO:0007669"/>
    <property type="project" value="InterPro"/>
</dbReference>
<evidence type="ECO:0000256" key="5">
    <source>
        <dbReference type="ARBA" id="ARBA00022970"/>
    </source>
</evidence>
<evidence type="ECO:0000256" key="3">
    <source>
        <dbReference type="ARBA" id="ARBA00022741"/>
    </source>
</evidence>
<dbReference type="GO" id="GO:0005524">
    <property type="term" value="F:ATP binding"/>
    <property type="evidence" value="ECO:0007669"/>
    <property type="project" value="UniProtKB-KW"/>
</dbReference>
<dbReference type="PANTHER" id="PTHR43820:SF2">
    <property type="entry name" value="ABC TRANSPORTER ATP-BINDING PROTEIN"/>
    <property type="match status" value="1"/>
</dbReference>
<keyword evidence="5" id="KW-0029">Amino-acid transport</keyword>
<proteinExistence type="inferred from homology"/>
<sequence>MLELAGVDAFYGDSHVLQDVSFAVRAGACFGLLGRNGVGKTTTLRTVLGYLRARNGTIRFDGEAIEGRPTYEIVRRGISYVPEDRGIFRSLTVEEHLRVADRAAGRHERLSVEEVYGLFPRLAERRRNLGGQLSGGEQQMLAIARALVGSSRFVIMDEPTEGLAPVVIEQISQAIRRLRANGTTMLLVETNFHVARAVCDECCLLDRGRVVFQGAMAELAPDSEIVKSFIGV</sequence>
<dbReference type="OrthoDB" id="9776369at2"/>
<evidence type="ECO:0000259" key="6">
    <source>
        <dbReference type="PROSITE" id="PS50893"/>
    </source>
</evidence>
<feature type="domain" description="ABC transporter" evidence="6">
    <location>
        <begin position="2"/>
        <end position="232"/>
    </location>
</feature>
<dbReference type="SMART" id="SM00382">
    <property type="entry name" value="AAA"/>
    <property type="match status" value="1"/>
</dbReference>
<name>A0A964T2B9_9HYPH</name>
<protein>
    <submittedName>
        <fullName evidence="7">ABC transporter ATP-binding protein</fullName>
    </submittedName>
</protein>
<dbReference type="CDD" id="cd03224">
    <property type="entry name" value="ABC_TM1139_LivF_branched"/>
    <property type="match status" value="1"/>
</dbReference>
<evidence type="ECO:0000313" key="7">
    <source>
        <dbReference type="EMBL" id="MYZ47131.1"/>
    </source>
</evidence>
<dbReference type="GO" id="GO:0015658">
    <property type="term" value="F:branched-chain amino acid transmembrane transporter activity"/>
    <property type="evidence" value="ECO:0007669"/>
    <property type="project" value="TreeGrafter"/>
</dbReference>
<evidence type="ECO:0000256" key="2">
    <source>
        <dbReference type="ARBA" id="ARBA00022448"/>
    </source>
</evidence>
<dbReference type="InterPro" id="IPR003439">
    <property type="entry name" value="ABC_transporter-like_ATP-bd"/>
</dbReference>